<gene>
    <name evidence="2" type="ORF">KSP40_PGU012283</name>
</gene>
<comment type="caution">
    <text evidence="2">The sequence shown here is derived from an EMBL/GenBank/DDBJ whole genome shotgun (WGS) entry which is preliminary data.</text>
</comment>
<name>A0ABR2MDD7_9ASPA</name>
<protein>
    <submittedName>
        <fullName evidence="2">Uncharacterized protein</fullName>
    </submittedName>
</protein>
<evidence type="ECO:0000256" key="1">
    <source>
        <dbReference type="SAM" id="MobiDB-lite"/>
    </source>
</evidence>
<accession>A0ABR2MDD7</accession>
<feature type="region of interest" description="Disordered" evidence="1">
    <location>
        <begin position="197"/>
        <end position="218"/>
    </location>
</feature>
<sequence length="396" mass="42147">MDSRRLPRTVIDPKVRHVGFFTSGDPPPARSLSVPAETGASALSPVGLPSPSPTAELSLTGNSLAAAMTPPKRNASAEGIHSLVRAAASSTPITAHGVPSPRRRDGIQISIGSYNPSEPNALSQVLSPSSSRFEGTEFSDETAASAWLKRTGSGKEAGSFFGSSSDLMMSMESNATTPFRSALTTVSVVKTLPEITVRLPPPKPNQGDGGGEDEGEGEQEAIAARYSDASHAWRDPELHPPLLFSDILPLLCPIDWVVSLGGGNGRKDGGASIETLNEGAGTVISVQKTTKAERRAIQEGQRAAKAATKEAVCLNSLTKFCFTIMLSNDVAFACNWMMWESFVPAANLRWRSNSNGVMSCGRSYFGPINFNKAHPRLQDAFFGGMPLRVPRTHHNF</sequence>
<evidence type="ECO:0000313" key="2">
    <source>
        <dbReference type="EMBL" id="KAK8962006.1"/>
    </source>
</evidence>
<dbReference type="EMBL" id="JBBWWR010000009">
    <property type="protein sequence ID" value="KAK8962006.1"/>
    <property type="molecule type" value="Genomic_DNA"/>
</dbReference>
<evidence type="ECO:0000313" key="3">
    <source>
        <dbReference type="Proteomes" id="UP001412067"/>
    </source>
</evidence>
<keyword evidence="3" id="KW-1185">Reference proteome</keyword>
<dbReference type="Proteomes" id="UP001412067">
    <property type="component" value="Unassembled WGS sequence"/>
</dbReference>
<feature type="region of interest" description="Disordered" evidence="1">
    <location>
        <begin position="19"/>
        <end position="57"/>
    </location>
</feature>
<proteinExistence type="predicted"/>
<reference evidence="2 3" key="1">
    <citation type="journal article" date="2022" name="Nat. Plants">
        <title>Genomes of leafy and leafless Platanthera orchids illuminate the evolution of mycoheterotrophy.</title>
        <authorList>
            <person name="Li M.H."/>
            <person name="Liu K.W."/>
            <person name="Li Z."/>
            <person name="Lu H.C."/>
            <person name="Ye Q.L."/>
            <person name="Zhang D."/>
            <person name="Wang J.Y."/>
            <person name="Li Y.F."/>
            <person name="Zhong Z.M."/>
            <person name="Liu X."/>
            <person name="Yu X."/>
            <person name="Liu D.K."/>
            <person name="Tu X.D."/>
            <person name="Liu B."/>
            <person name="Hao Y."/>
            <person name="Liao X.Y."/>
            <person name="Jiang Y.T."/>
            <person name="Sun W.H."/>
            <person name="Chen J."/>
            <person name="Chen Y.Q."/>
            <person name="Ai Y."/>
            <person name="Zhai J.W."/>
            <person name="Wu S.S."/>
            <person name="Zhou Z."/>
            <person name="Hsiao Y.Y."/>
            <person name="Wu W.L."/>
            <person name="Chen Y.Y."/>
            <person name="Lin Y.F."/>
            <person name="Hsu J.L."/>
            <person name="Li C.Y."/>
            <person name="Wang Z.W."/>
            <person name="Zhao X."/>
            <person name="Zhong W.Y."/>
            <person name="Ma X.K."/>
            <person name="Ma L."/>
            <person name="Huang J."/>
            <person name="Chen G.Z."/>
            <person name="Huang M.Z."/>
            <person name="Huang L."/>
            <person name="Peng D.H."/>
            <person name="Luo Y.B."/>
            <person name="Zou S.Q."/>
            <person name="Chen S.P."/>
            <person name="Lan S."/>
            <person name="Tsai W.C."/>
            <person name="Van de Peer Y."/>
            <person name="Liu Z.J."/>
        </authorList>
    </citation>
    <scope>NUCLEOTIDE SEQUENCE [LARGE SCALE GENOMIC DNA]</scope>
    <source>
        <strain evidence="2">Lor288</strain>
    </source>
</reference>
<organism evidence="2 3">
    <name type="scientific">Platanthera guangdongensis</name>
    <dbReference type="NCBI Taxonomy" id="2320717"/>
    <lineage>
        <taxon>Eukaryota</taxon>
        <taxon>Viridiplantae</taxon>
        <taxon>Streptophyta</taxon>
        <taxon>Embryophyta</taxon>
        <taxon>Tracheophyta</taxon>
        <taxon>Spermatophyta</taxon>
        <taxon>Magnoliopsida</taxon>
        <taxon>Liliopsida</taxon>
        <taxon>Asparagales</taxon>
        <taxon>Orchidaceae</taxon>
        <taxon>Orchidoideae</taxon>
        <taxon>Orchideae</taxon>
        <taxon>Orchidinae</taxon>
        <taxon>Platanthera</taxon>
    </lineage>
</organism>